<dbReference type="SUPFAM" id="SSF53756">
    <property type="entry name" value="UDP-Glycosyltransferase/glycogen phosphorylase"/>
    <property type="match status" value="1"/>
</dbReference>
<reference evidence="4" key="1">
    <citation type="journal article" date="2019" name="Int. J. Syst. Evol. Microbiol.">
        <title>The Global Catalogue of Microorganisms (GCM) 10K type strain sequencing project: providing services to taxonomists for standard genome sequencing and annotation.</title>
        <authorList>
            <consortium name="The Broad Institute Genomics Platform"/>
            <consortium name="The Broad Institute Genome Sequencing Center for Infectious Disease"/>
            <person name="Wu L."/>
            <person name="Ma J."/>
        </authorList>
    </citation>
    <scope>NUCLEOTIDE SEQUENCE [LARGE SCALE GENOMIC DNA]</scope>
    <source>
        <strain evidence="4">NBRC 111756</strain>
    </source>
</reference>
<evidence type="ECO:0000313" key="4">
    <source>
        <dbReference type="Proteomes" id="UP001596422"/>
    </source>
</evidence>
<evidence type="ECO:0000313" key="3">
    <source>
        <dbReference type="EMBL" id="MFC6668863.1"/>
    </source>
</evidence>
<dbReference type="Proteomes" id="UP001596422">
    <property type="component" value="Unassembled WGS sequence"/>
</dbReference>
<dbReference type="RefSeq" id="WP_379907421.1">
    <property type="nucleotide sequence ID" value="NZ_JBHSWE010000001.1"/>
</dbReference>
<proteinExistence type="predicted"/>
<name>A0ABW1ZVF9_9GAMM</name>
<organism evidence="3 4">
    <name type="scientific">Marinobacterium aestuariivivens</name>
    <dbReference type="NCBI Taxonomy" id="1698799"/>
    <lineage>
        <taxon>Bacteria</taxon>
        <taxon>Pseudomonadati</taxon>
        <taxon>Pseudomonadota</taxon>
        <taxon>Gammaproteobacteria</taxon>
        <taxon>Oceanospirillales</taxon>
        <taxon>Oceanospirillaceae</taxon>
        <taxon>Marinobacterium</taxon>
    </lineage>
</organism>
<dbReference type="EC" id="2.4.-.-" evidence="3"/>
<dbReference type="Pfam" id="PF00534">
    <property type="entry name" value="Glycos_transf_1"/>
    <property type="match status" value="1"/>
</dbReference>
<gene>
    <name evidence="3" type="ORF">ACFQDL_01125</name>
</gene>
<keyword evidence="3" id="KW-0328">Glycosyltransferase</keyword>
<keyword evidence="3" id="KW-0808">Transferase</keyword>
<dbReference type="EMBL" id="JBHSWE010000001">
    <property type="protein sequence ID" value="MFC6668863.1"/>
    <property type="molecule type" value="Genomic_DNA"/>
</dbReference>
<dbReference type="Gene3D" id="3.40.50.2000">
    <property type="entry name" value="Glycogen Phosphorylase B"/>
    <property type="match status" value="2"/>
</dbReference>
<evidence type="ECO:0000259" key="2">
    <source>
        <dbReference type="Pfam" id="PF00534"/>
    </source>
</evidence>
<comment type="caution">
    <text evidence="3">The sequence shown here is derived from an EMBL/GenBank/DDBJ whole genome shotgun (WGS) entry which is preliminary data.</text>
</comment>
<keyword evidence="4" id="KW-1185">Reference proteome</keyword>
<dbReference type="InterPro" id="IPR001296">
    <property type="entry name" value="Glyco_trans_1"/>
</dbReference>
<evidence type="ECO:0000256" key="1">
    <source>
        <dbReference type="SAM" id="MobiDB-lite"/>
    </source>
</evidence>
<dbReference type="PANTHER" id="PTHR12526:SF636">
    <property type="entry name" value="BLL3647 PROTEIN"/>
    <property type="match status" value="1"/>
</dbReference>
<dbReference type="GO" id="GO:0016757">
    <property type="term" value="F:glycosyltransferase activity"/>
    <property type="evidence" value="ECO:0007669"/>
    <property type="project" value="UniProtKB-KW"/>
</dbReference>
<protein>
    <submittedName>
        <fullName evidence="3">Glycosyltransferase</fullName>
        <ecNumber evidence="3">2.4.-.-</ecNumber>
    </submittedName>
</protein>
<dbReference type="PANTHER" id="PTHR12526">
    <property type="entry name" value="GLYCOSYLTRANSFERASE"/>
    <property type="match status" value="1"/>
</dbReference>
<accession>A0ABW1ZVF9</accession>
<feature type="region of interest" description="Disordered" evidence="1">
    <location>
        <begin position="439"/>
        <end position="505"/>
    </location>
</feature>
<sequence>MSRQITLVLKGYPRLSETFIAQEIRALEKRGLNITLASLRHPTDRARHPIHGEIEADVLYLPEYLHQEPWRVLRAWWQVRRRPGYRRCLKRWWQDFGRDRSRNRIRRLGQAFVLASELPPDTEQLYAHFLHTPASVTRYCALITGLPWSASAHAKDIWTSDAWELREKLAELDWLATCTEANHRYLSGLADDPDKVHLVYHGLDFSRFPAPKPSVQSRDGGDNSNPVRLISVGRAVAKKGYDDLLSALAALPREQAWQLTHIGGGPLLDTLKKQADALGIGDRIRWLGALAQHQVLEHYRQADLFVLASKIVEDGDRDGLPNVLMEAQSQGLACLATGISGIPELIRDRQTGWLVEPADPAALNKALQTLIADPALRWRPAWPASNGYARPSMSSAVSISWHSCSTLRAATAGTAPCSATSAPAAALHEAARSLLCATETTGSSESLRRSPAGPPADAGAERSRLRCPARQPTAQPRCPGQPRAPTAPGSLGATAGRSPATPLATPGLATETLVHLSPLLQGGRLDRPQGLPRTGHPLCCRRGLLAGSRAEGPWALSHQCLDEALQLAQRLFTFNPTDIEGLQACLGGRAPVVALPPFLDLANLPRTAEPDRTRLAALWGLNSRLPG</sequence>
<feature type="domain" description="Glycosyl transferase family 1" evidence="2">
    <location>
        <begin position="220"/>
        <end position="377"/>
    </location>
</feature>